<dbReference type="InterPro" id="IPR001841">
    <property type="entry name" value="Znf_RING"/>
</dbReference>
<proteinExistence type="predicted"/>
<dbReference type="GO" id="GO:0008270">
    <property type="term" value="F:zinc ion binding"/>
    <property type="evidence" value="ECO:0007669"/>
    <property type="project" value="UniProtKB-KW"/>
</dbReference>
<keyword evidence="4" id="KW-1185">Reference proteome</keyword>
<keyword evidence="1" id="KW-0863">Zinc-finger</keyword>
<dbReference type="InterPro" id="IPR013083">
    <property type="entry name" value="Znf_RING/FYVE/PHD"/>
</dbReference>
<evidence type="ECO:0000256" key="1">
    <source>
        <dbReference type="PROSITE-ProRule" id="PRU00175"/>
    </source>
</evidence>
<dbReference type="SMART" id="SM00184">
    <property type="entry name" value="RING"/>
    <property type="match status" value="1"/>
</dbReference>
<accession>A0A0L6V1G5</accession>
<evidence type="ECO:0000313" key="4">
    <source>
        <dbReference type="Proteomes" id="UP000037035"/>
    </source>
</evidence>
<organism evidence="3 4">
    <name type="scientific">Puccinia sorghi</name>
    <dbReference type="NCBI Taxonomy" id="27349"/>
    <lineage>
        <taxon>Eukaryota</taxon>
        <taxon>Fungi</taxon>
        <taxon>Dikarya</taxon>
        <taxon>Basidiomycota</taxon>
        <taxon>Pucciniomycotina</taxon>
        <taxon>Pucciniomycetes</taxon>
        <taxon>Pucciniales</taxon>
        <taxon>Pucciniaceae</taxon>
        <taxon>Puccinia</taxon>
    </lineage>
</organism>
<dbReference type="VEuPathDB" id="FungiDB:VP01_3086g2"/>
<name>A0A0L6V1G5_9BASI</name>
<sequence>MPKPSDRQCQLPICAVTRRSHGLQERGPSALLHNQGWCNKGNLKLVSTLHFVALKTIRVIPDDAQLPFTIPKIRFCTYCIMKRGSMHIHSLARLTRWVRRVLEGIFLRLMIVVHGSLLDVRLVFRFCCRFCFSQSVALTILLCRPAFFAKIPEEELLLAPEKKGLTEEPFTRREHLGITDKRKLITSNRHNLISLACPRTTELNPSRQRGIEKYSGPRNRAHDLLNKCGICHSGYTINDRRVRPVNCRHYYHENCIMGFLSNGYPVISKNKRCPTCQKIVSGLLIQAGGPRLSLEILQSIQKPAL</sequence>
<evidence type="ECO:0000259" key="2">
    <source>
        <dbReference type="PROSITE" id="PS50089"/>
    </source>
</evidence>
<keyword evidence="1" id="KW-0862">Zinc</keyword>
<dbReference type="SUPFAM" id="SSF57850">
    <property type="entry name" value="RING/U-box"/>
    <property type="match status" value="1"/>
</dbReference>
<dbReference type="EMBL" id="LAVV01008042">
    <property type="protein sequence ID" value="KNZ53980.1"/>
    <property type="molecule type" value="Genomic_DNA"/>
</dbReference>
<dbReference type="PROSITE" id="PS50089">
    <property type="entry name" value="ZF_RING_2"/>
    <property type="match status" value="1"/>
</dbReference>
<dbReference type="OrthoDB" id="8062037at2759"/>
<dbReference type="Gene3D" id="3.30.40.10">
    <property type="entry name" value="Zinc/RING finger domain, C3HC4 (zinc finger)"/>
    <property type="match status" value="1"/>
</dbReference>
<dbReference type="Proteomes" id="UP000037035">
    <property type="component" value="Unassembled WGS sequence"/>
</dbReference>
<protein>
    <recommendedName>
        <fullName evidence="2">RING-type domain-containing protein</fullName>
    </recommendedName>
</protein>
<keyword evidence="1" id="KW-0479">Metal-binding</keyword>
<comment type="caution">
    <text evidence="3">The sequence shown here is derived from an EMBL/GenBank/DDBJ whole genome shotgun (WGS) entry which is preliminary data.</text>
</comment>
<evidence type="ECO:0000313" key="3">
    <source>
        <dbReference type="EMBL" id="KNZ53980.1"/>
    </source>
</evidence>
<dbReference type="AlphaFoldDB" id="A0A0L6V1G5"/>
<gene>
    <name evidence="3" type="ORF">VP01_3086g2</name>
</gene>
<reference evidence="3 4" key="1">
    <citation type="submission" date="2015-08" db="EMBL/GenBank/DDBJ databases">
        <title>Next Generation Sequencing and Analysis of the Genome of Puccinia sorghi L Schw, the Causal Agent of Maize Common Rust.</title>
        <authorList>
            <person name="Rochi L."/>
            <person name="Burguener G."/>
            <person name="Darino M."/>
            <person name="Turjanski A."/>
            <person name="Kreff E."/>
            <person name="Dieguez M.J."/>
            <person name="Sacco F."/>
        </authorList>
    </citation>
    <scope>NUCLEOTIDE SEQUENCE [LARGE SCALE GENOMIC DNA]</scope>
    <source>
        <strain evidence="3 4">RO10H11247</strain>
    </source>
</reference>
<feature type="domain" description="RING-type" evidence="2">
    <location>
        <begin position="228"/>
        <end position="277"/>
    </location>
</feature>